<reference evidence="3 4" key="1">
    <citation type="submission" date="2015-07" db="EMBL/GenBank/DDBJ databases">
        <title>The genome of Dufourea novaeangliae.</title>
        <authorList>
            <person name="Pan H."/>
            <person name="Kapheim K."/>
        </authorList>
    </citation>
    <scope>NUCLEOTIDE SEQUENCE [LARGE SCALE GENOMIC DNA]</scope>
    <source>
        <strain evidence="3">0120121106</strain>
        <tissue evidence="3">Whole body</tissue>
    </source>
</reference>
<feature type="compositionally biased region" description="Basic residues" evidence="1">
    <location>
        <begin position="158"/>
        <end position="169"/>
    </location>
</feature>
<feature type="region of interest" description="Disordered" evidence="1">
    <location>
        <begin position="1582"/>
        <end position="1607"/>
    </location>
</feature>
<feature type="compositionally biased region" description="Basic and acidic residues" evidence="1">
    <location>
        <begin position="746"/>
        <end position="759"/>
    </location>
</feature>
<dbReference type="EMBL" id="KQ434943">
    <property type="protein sequence ID" value="KZC12272.1"/>
    <property type="molecule type" value="Genomic_DNA"/>
</dbReference>
<feature type="compositionally biased region" description="Polar residues" evidence="1">
    <location>
        <begin position="1594"/>
        <end position="1607"/>
    </location>
</feature>
<feature type="compositionally biased region" description="Basic residues" evidence="1">
    <location>
        <begin position="359"/>
        <end position="370"/>
    </location>
</feature>
<feature type="compositionally biased region" description="Low complexity" evidence="1">
    <location>
        <begin position="817"/>
        <end position="826"/>
    </location>
</feature>
<feature type="region of interest" description="Disordered" evidence="1">
    <location>
        <begin position="64"/>
        <end position="310"/>
    </location>
</feature>
<feature type="compositionally biased region" description="Basic and acidic residues" evidence="1">
    <location>
        <begin position="923"/>
        <end position="941"/>
    </location>
</feature>
<feature type="compositionally biased region" description="Polar residues" evidence="1">
    <location>
        <begin position="295"/>
        <end position="306"/>
    </location>
</feature>
<gene>
    <name evidence="3" type="ORF">WN55_03786</name>
</gene>
<feature type="compositionally biased region" description="Basic and acidic residues" evidence="1">
    <location>
        <begin position="2149"/>
        <end position="2180"/>
    </location>
</feature>
<feature type="region of interest" description="Disordered" evidence="1">
    <location>
        <begin position="792"/>
        <end position="846"/>
    </location>
</feature>
<feature type="compositionally biased region" description="Basic and acidic residues" evidence="1">
    <location>
        <begin position="1651"/>
        <end position="1666"/>
    </location>
</feature>
<organism evidence="3 4">
    <name type="scientific">Dufourea novaeangliae</name>
    <name type="common">Sweat bee</name>
    <dbReference type="NCBI Taxonomy" id="178035"/>
    <lineage>
        <taxon>Eukaryota</taxon>
        <taxon>Metazoa</taxon>
        <taxon>Ecdysozoa</taxon>
        <taxon>Arthropoda</taxon>
        <taxon>Hexapoda</taxon>
        <taxon>Insecta</taxon>
        <taxon>Pterygota</taxon>
        <taxon>Neoptera</taxon>
        <taxon>Endopterygota</taxon>
        <taxon>Hymenoptera</taxon>
        <taxon>Apocrita</taxon>
        <taxon>Aculeata</taxon>
        <taxon>Apoidea</taxon>
        <taxon>Anthophila</taxon>
        <taxon>Halictidae</taxon>
        <taxon>Rophitinae</taxon>
        <taxon>Dufourea</taxon>
    </lineage>
</organism>
<feature type="region of interest" description="Disordered" evidence="1">
    <location>
        <begin position="1435"/>
        <end position="1467"/>
    </location>
</feature>
<feature type="compositionally biased region" description="Basic and acidic residues" evidence="1">
    <location>
        <begin position="1435"/>
        <end position="1449"/>
    </location>
</feature>
<protein>
    <submittedName>
        <fullName evidence="3">Uncharacterized protein</fullName>
    </submittedName>
</protein>
<proteinExistence type="predicted"/>
<keyword evidence="4" id="KW-1185">Reference proteome</keyword>
<feature type="region of interest" description="Disordered" evidence="1">
    <location>
        <begin position="716"/>
        <end position="765"/>
    </location>
</feature>
<feature type="compositionally biased region" description="Basic and acidic residues" evidence="1">
    <location>
        <begin position="214"/>
        <end position="249"/>
    </location>
</feature>
<accession>A0A154PK99</accession>
<keyword evidence="2" id="KW-0732">Signal</keyword>
<feature type="region of interest" description="Disordered" evidence="1">
    <location>
        <begin position="1337"/>
        <end position="1362"/>
    </location>
</feature>
<feature type="compositionally biased region" description="Polar residues" evidence="1">
    <location>
        <begin position="64"/>
        <end position="82"/>
    </location>
</feature>
<feature type="region of interest" description="Disordered" evidence="1">
    <location>
        <begin position="923"/>
        <end position="995"/>
    </location>
</feature>
<feature type="compositionally biased region" description="Polar residues" evidence="1">
    <location>
        <begin position="2048"/>
        <end position="2058"/>
    </location>
</feature>
<feature type="compositionally biased region" description="Basic and acidic residues" evidence="1">
    <location>
        <begin position="182"/>
        <end position="192"/>
    </location>
</feature>
<feature type="compositionally biased region" description="Basic and acidic residues" evidence="1">
    <location>
        <begin position="273"/>
        <end position="287"/>
    </location>
</feature>
<feature type="compositionally biased region" description="Basic residues" evidence="1">
    <location>
        <begin position="1865"/>
        <end position="1880"/>
    </location>
</feature>
<feature type="compositionally biased region" description="Basic and acidic residues" evidence="1">
    <location>
        <begin position="2095"/>
        <end position="2140"/>
    </location>
</feature>
<feature type="compositionally biased region" description="Acidic residues" evidence="1">
    <location>
        <begin position="1886"/>
        <end position="1895"/>
    </location>
</feature>
<sequence length="2400" mass="273715">MNQVPLIRRLLFILLVSILETHTKSVADGIYIPRGANYSLNSNSSIIVNDTESDSSVNILSTKPTTVSQQEDQDPIQPSDTIVYNRFKNPPDNDERYSSSDEDPKGPPDHVIPYSEHEAPREVATKPRYTAPGQWARPTKPRDVSSEDVPSKLYAQVRRTHTVRRLPRRKAVENAESEEEKENASRLREVVRNSKVNTVYTEEGYEDSAYDHAGQIRDADYHEGYAKKLQEQLDTRKKTADDQGNDGKADSSNPRKHKNVDPEEFKDYDEDYREYYETTTDRGRSGDDSEEEGKWTNNAYPKSVAQNGARRLEEDLEREAMEIERGVEISKLVKDRASGDSENFTDSPSDDGYRSKQDKKGRRHSKRKRPTTPGDEEGISTDRAMHETTTVINYNDNLLNRPSESYRYEVEGNSPTQTEVIDFQRTDANPATISYSQLFWDYFKAKQNQVTTMDPFIVESTTFSPNLLQSSSIVGNGFVPHSIYGEQLTTSFPIVESAILNPQKLVSSQTLINPQYSLNNGQNQLAALEGSNPEEQWQAITINEPPLTEQNQYSELYDNSAFISDSERNLDSKEEPNIANAFSNPTVTSFVNRKPRYKITMRHKQKKPEESSTSNLIKEASIETTTTGTSVLSSNYMKVLKYLMNENTAKNHLPKPIPKNNFHSSKNKAADLAAPLWQKEISYQNYIPSESVENTPLRGWNQFPGSHVPRHAIKKLRTSPNWLNSSPSNRKRSPKPATGLLPPLRGNDHTRQKETDDYLTRAGSGSKRIRTVPRAFRQMAIKFEPISWIQAKRRERRSPRRGDGDETQDGVVKAARSRANNATSNRGEIERAAKNPTAERNSRRKVTRGVEVGLVPDTFDSMVARSIGKKSRSRESDHEVGTHELLGINLKYLMNEEVQKKGEIDQELVKSKININNTRAERNSDLEKVEEKHYADQKEGENENIEGTPKLEKKIDEIKEEETDEHSKKQKRHIQEDPSSIKRHEQLLNESSKLTEGVIDKEINAHFNDTEEEEEDGEKKVEVEVPEILDFDYVEETTEVANITTTEANETVDSDKYPFYNNEKLPTPSALRYAIDPQRVPRKTYGRMEFYNSRDSYKHCDEVRPNLEVLPNEEKPVPEKGANENPQRLKGLGDKLDCFKAKYFDDNPFDNPLFLEEEVGDPLPPLEVNSRQFASRIMLFPKEDDASVVQKLSRRPENHRRQRKPQATPTRIQQQPRLVRVKSYPRTVLATRPRVIRIKGTNTRYVKARKPQKTIRRPYSSASEIFPSYMPYQSQVYEDVMGTIKNMANSYQVEEITTVPNNEQAGVTEISEPKTNTSANSTKIGKKEKDRTLINSVEHQSNPGLNVDGLTPPRSQSNHQLNRHRTTYKRVKVPQRNKTRVQLVQRTANGLRPINYRQKIIRYKRDARIEDDIKRFLQDSTEISSVDEGVDSRGIVEDKRESDGKRETVENLTNQSNSGEIGDHGTEWKEKSPKMIYTIKDRIRYSKPKGEIRRTGKFTNETKVEENHRRKEPRYNYIKRRKPTNAVSSTTETSLLSSTDKISWTEPPVISTTNGNVEESSRELVKENKAVQYFVNNTDKEALNSSEMIDESNKGSIEPSNDGTSNKTENAYAVHEIIQEDGTTTQRSAEFSSLKAFLDTDPPGYTEYSSEEFKKSLFPDNNDTKNFDSSLNTTIPKESSEQDFSAPKQLHQSDFSDEVSSEKLETNTKIEPSKESSEEDSNSNENDSKDHGTFFNYWSRPSSPAENYEDERYTDLGPRVNKPSFYHPSFSLLSSKNSYLKSSSEEDSKETEESDKKDDYIFPWYRDREDKKRKRNRYRGKSIGEYEYPWDRRERLAREERKKREEKRRKYDSDEDDDIDDAFTIKHRRKAYPRGRIRFWTRRDEDSSEENDSDNIESSSENRPVMKYSSRYNSKSAKLPLDENATSVRSRIVEEIGRSSEIVLDGDFNDTSNSQEKNSGEMKAGHVNRGSSRGIVPEDVTMAPKRNGRKESRKSLLDESNETTNRNSSVSLKNILDKSQLAVATANSNENSNSTTLANKRRRRPPKNVSTTETTAKTDVNRGRRRQKTASSVTSASSTSTTSAPRVARRKQPKSVKDLKKNNLKIVDKKYTSEIKETEASMAKDRSMEHRLRAPEENHGGGKSPTNKESMKNTTDHELKEKDSRKDRLNKDNGSEEKNVHGQSSESESVETRDDFGDHDERKNVQTDKSTKTLNSVKDDDKKFDFKDDRIEALSDFDKSDGIPGEDDEFGFESILKSDTSFVPQNRAVQLSQQESREIISTKSWTTLLLTLLGLLNLSTVAPDSAGIVEMVNGLAYGGIPYGSVTGMISKYPGLLNRQSNTVQAQQFRGFNGVRPLVVTPNFRATRLVGVQPQAVQIYNLPSVVAPGVVGSISRIGYKL</sequence>
<feature type="compositionally biased region" description="Low complexity" evidence="1">
    <location>
        <begin position="2069"/>
        <end position="2084"/>
    </location>
</feature>
<feature type="compositionally biased region" description="Low complexity" evidence="1">
    <location>
        <begin position="2024"/>
        <end position="2038"/>
    </location>
</feature>
<feature type="compositionally biased region" description="Basic and acidic residues" evidence="1">
    <location>
        <begin position="115"/>
        <end position="125"/>
    </location>
</feature>
<feature type="compositionally biased region" description="Basic and acidic residues" evidence="1">
    <location>
        <begin position="89"/>
        <end position="108"/>
    </location>
</feature>
<feature type="compositionally biased region" description="Basic and acidic residues" evidence="1">
    <location>
        <begin position="973"/>
        <end position="987"/>
    </location>
</feature>
<dbReference type="OrthoDB" id="7673144at2759"/>
<evidence type="ECO:0000313" key="3">
    <source>
        <dbReference type="EMBL" id="KZC12272.1"/>
    </source>
</evidence>
<feature type="compositionally biased region" description="Basic and acidic residues" evidence="1">
    <location>
        <begin position="1700"/>
        <end position="1716"/>
    </location>
</feature>
<feature type="compositionally biased region" description="Basic and acidic residues" evidence="1">
    <location>
        <begin position="2190"/>
        <end position="2216"/>
    </location>
</feature>
<feature type="compositionally biased region" description="Basic and acidic residues" evidence="1">
    <location>
        <begin position="1837"/>
        <end position="1852"/>
    </location>
</feature>
<feature type="compositionally biased region" description="Polar residues" evidence="1">
    <location>
        <begin position="2002"/>
        <end position="2012"/>
    </location>
</feature>
<dbReference type="Proteomes" id="UP000076502">
    <property type="component" value="Unassembled WGS sequence"/>
</dbReference>
<feature type="chain" id="PRO_5007599640" evidence="2">
    <location>
        <begin position="28"/>
        <end position="2400"/>
    </location>
</feature>
<feature type="region of interest" description="Disordered" evidence="1">
    <location>
        <begin position="334"/>
        <end position="386"/>
    </location>
</feature>
<feature type="region of interest" description="Disordered" evidence="1">
    <location>
        <begin position="1637"/>
        <end position="1796"/>
    </location>
</feature>
<evidence type="ECO:0000313" key="4">
    <source>
        <dbReference type="Proteomes" id="UP000076502"/>
    </source>
</evidence>
<feature type="compositionally biased region" description="Polar residues" evidence="1">
    <location>
        <begin position="1450"/>
        <end position="1459"/>
    </location>
</feature>
<feature type="signal peptide" evidence="2">
    <location>
        <begin position="1"/>
        <end position="27"/>
    </location>
</feature>
<evidence type="ECO:0000256" key="1">
    <source>
        <dbReference type="SAM" id="MobiDB-lite"/>
    </source>
</evidence>
<name>A0A154PK99_DUFNO</name>
<feature type="region of interest" description="Disordered" evidence="1">
    <location>
        <begin position="1187"/>
        <end position="1214"/>
    </location>
</feature>
<feature type="region of interest" description="Disordered" evidence="1">
    <location>
        <begin position="1837"/>
        <end position="2216"/>
    </location>
</feature>
<feature type="compositionally biased region" description="Low complexity" evidence="1">
    <location>
        <begin position="1769"/>
        <end position="1782"/>
    </location>
</feature>
<feature type="compositionally biased region" description="Polar residues" evidence="1">
    <location>
        <begin position="1205"/>
        <end position="1214"/>
    </location>
</feature>
<evidence type="ECO:0000256" key="2">
    <source>
        <dbReference type="SAM" id="SignalP"/>
    </source>
</evidence>
<feature type="compositionally biased region" description="Polar residues" evidence="1">
    <location>
        <begin position="1667"/>
        <end position="1677"/>
    </location>
</feature>